<dbReference type="InParanoid" id="A0A0B2UMQ5"/>
<keyword evidence="1" id="KW-0853">WD repeat</keyword>
<dbReference type="InterPro" id="IPR036322">
    <property type="entry name" value="WD40_repeat_dom_sf"/>
</dbReference>
<dbReference type="InterPro" id="IPR027145">
    <property type="entry name" value="PWP2"/>
</dbReference>
<dbReference type="InterPro" id="IPR015943">
    <property type="entry name" value="WD40/YVTN_repeat-like_dom_sf"/>
</dbReference>
<evidence type="ECO:0000313" key="2">
    <source>
        <dbReference type="EMBL" id="KHN70584.1"/>
    </source>
</evidence>
<sequence length="727" mass="82710">MREYRLKTVIPTESDAKGVYYDGDLYFASSNHLFKVKDGKYKRISGSNETILGFSISKRLFTITKDRMYMFNQDKIIGSLKKSFSCIEANEQFIAAGCSRVLEIWHVPKEAKFTLFNLHSRHFGHFLDITCVRFLDNSLVLTASKDCTVRLVNILKNKSVRVCNTIGIPIDIHVIDDSKKEIAVVCEGGVILYYVLDGYKMQFKDRIYINSKILASSSYSGFVAVSLDSNKEGNLLVYKGVDLIHHATVLHKISSISLFGSCIAVRGPKFVAIYDLVINAFLFELDLPKIVSMDTKKNIIATGCSDKKIRLYDEQRCTNTLEDPSMTHGIFSVHILNSSVLSVCIDGRVSVWDIKNGTCYRSFQVEMRVCSTEVSEDGLLLFVANFDDYSIRVVDLQRSKEIDVLKGHEGPITQMVWNRSSLYSASYDNVVKKWDVYNQIVTDLDVGKTITGLCVRDGKMCVSAIGEITIYDEHFDYERSVKISLKARKRNEIFISEKPVECVEFSLDNRFVICGGESNTMKIVAVDTGDVVQEMRVSQNREWENYKDVLGKEADTSFDKTKIIEVLKIIHSESQRMFYVLTRDGISMYEVSSVKFIPIRMDISLTPESIRLYIENEEYLKAMIGSLRLNQYEIIQEVVLSCPIERIEGVVKHLEESLAEVLRGVVSKMIENSMHCLVAVKWLGFIVLYFGSNNIKRPELDKLRRNAGMILKTGQLNRAMLDNIARK</sequence>
<dbReference type="VEuPathDB" id="MicrosporidiaDB:M896_012400"/>
<reference evidence="2 3" key="1">
    <citation type="journal article" date="2014" name="MBio">
        <title>The Ordospora colligata genome; evolution of extreme reduction in microsporidia and host-to-parasite horizontal gene transfer.</title>
        <authorList>
            <person name="Pombert J.-F."/>
            <person name="Haag K.L."/>
            <person name="Beidas S."/>
            <person name="Ebert D."/>
            <person name="Keeling P.J."/>
        </authorList>
    </citation>
    <scope>NUCLEOTIDE SEQUENCE [LARGE SCALE GENOMIC DNA]</scope>
    <source>
        <strain evidence="2 3">OC4</strain>
    </source>
</reference>
<protein>
    <submittedName>
        <fullName evidence="2">Uncharacterized protein</fullName>
    </submittedName>
</protein>
<dbReference type="RefSeq" id="XP_014564626.1">
    <property type="nucleotide sequence ID" value="XM_014709140.1"/>
</dbReference>
<gene>
    <name evidence="2" type="ORF">M896_012400</name>
</gene>
<dbReference type="Gene3D" id="2.130.10.10">
    <property type="entry name" value="YVTN repeat-like/Quinoprotein amine dehydrogenase"/>
    <property type="match status" value="2"/>
</dbReference>
<feature type="repeat" description="WD" evidence="1">
    <location>
        <begin position="405"/>
        <end position="436"/>
    </location>
</feature>
<dbReference type="GeneID" id="26261083"/>
<dbReference type="PANTHER" id="PTHR19858">
    <property type="entry name" value="WD40 REPEAT PROTEIN"/>
    <property type="match status" value="1"/>
</dbReference>
<dbReference type="HOGENOM" id="CLU_022997_0_0_1"/>
<dbReference type="SUPFAM" id="SSF50978">
    <property type="entry name" value="WD40 repeat-like"/>
    <property type="match status" value="2"/>
</dbReference>
<dbReference type="STRING" id="1354746.A0A0B2UMQ5"/>
<dbReference type="PROSITE" id="PS50294">
    <property type="entry name" value="WD_REPEATS_REGION"/>
    <property type="match status" value="1"/>
</dbReference>
<dbReference type="Pfam" id="PF00400">
    <property type="entry name" value="WD40"/>
    <property type="match status" value="2"/>
</dbReference>
<dbReference type="GO" id="GO:0000028">
    <property type="term" value="P:ribosomal small subunit assembly"/>
    <property type="evidence" value="ECO:0007669"/>
    <property type="project" value="TreeGrafter"/>
</dbReference>
<evidence type="ECO:0000313" key="3">
    <source>
        <dbReference type="Proteomes" id="UP000031056"/>
    </source>
</evidence>
<dbReference type="GO" id="GO:0034388">
    <property type="term" value="C:Pwp2p-containing subcomplex of 90S preribosome"/>
    <property type="evidence" value="ECO:0007669"/>
    <property type="project" value="TreeGrafter"/>
</dbReference>
<comment type="caution">
    <text evidence="2">The sequence shown here is derived from an EMBL/GenBank/DDBJ whole genome shotgun (WGS) entry which is preliminary data.</text>
</comment>
<dbReference type="PANTHER" id="PTHR19858:SF0">
    <property type="entry name" value="PERIODIC TRYPTOPHAN PROTEIN 2 HOMOLOG"/>
    <property type="match status" value="1"/>
</dbReference>
<dbReference type="Proteomes" id="UP000031056">
    <property type="component" value="Unassembled WGS sequence"/>
</dbReference>
<dbReference type="EMBL" id="JOKQ01000001">
    <property type="protein sequence ID" value="KHN70584.1"/>
    <property type="molecule type" value="Genomic_DNA"/>
</dbReference>
<evidence type="ECO:0000256" key="1">
    <source>
        <dbReference type="PROSITE-ProRule" id="PRU00221"/>
    </source>
</evidence>
<organism evidence="2 3">
    <name type="scientific">Ordospora colligata OC4</name>
    <dbReference type="NCBI Taxonomy" id="1354746"/>
    <lineage>
        <taxon>Eukaryota</taxon>
        <taxon>Fungi</taxon>
        <taxon>Fungi incertae sedis</taxon>
        <taxon>Microsporidia</taxon>
        <taxon>Ordosporidae</taxon>
        <taxon>Ordospora</taxon>
    </lineage>
</organism>
<dbReference type="PROSITE" id="PS50082">
    <property type="entry name" value="WD_REPEATS_2"/>
    <property type="match status" value="1"/>
</dbReference>
<accession>A0A0B2UMQ5</accession>
<dbReference type="AlphaFoldDB" id="A0A0B2UMQ5"/>
<name>A0A0B2UMQ5_9MICR</name>
<proteinExistence type="predicted"/>
<dbReference type="GO" id="GO:0000462">
    <property type="term" value="P:maturation of SSU-rRNA from tricistronic rRNA transcript (SSU-rRNA, 5.8S rRNA, LSU-rRNA)"/>
    <property type="evidence" value="ECO:0007669"/>
    <property type="project" value="TreeGrafter"/>
</dbReference>
<dbReference type="GO" id="GO:0032040">
    <property type="term" value="C:small-subunit processome"/>
    <property type="evidence" value="ECO:0007669"/>
    <property type="project" value="TreeGrafter"/>
</dbReference>
<dbReference type="InterPro" id="IPR001680">
    <property type="entry name" value="WD40_rpt"/>
</dbReference>
<dbReference type="OrthoDB" id="3142434at2759"/>
<dbReference type="SMART" id="SM00320">
    <property type="entry name" value="WD40"/>
    <property type="match status" value="6"/>
</dbReference>
<dbReference type="FunCoup" id="A0A0B2UMQ5">
    <property type="interactions" value="161"/>
</dbReference>
<keyword evidence="3" id="KW-1185">Reference proteome</keyword>